<evidence type="ECO:0000313" key="2">
    <source>
        <dbReference type="EMBL" id="GAF03923.1"/>
    </source>
</evidence>
<accession>W7Y8A6</accession>
<dbReference type="GO" id="GO:0042910">
    <property type="term" value="F:xenobiotic transmembrane transporter activity"/>
    <property type="evidence" value="ECO:0007669"/>
    <property type="project" value="TreeGrafter"/>
</dbReference>
<keyword evidence="1" id="KW-0812">Transmembrane</keyword>
<dbReference type="SUPFAM" id="SSF82866">
    <property type="entry name" value="Multidrug efflux transporter AcrB transmembrane domain"/>
    <property type="match status" value="1"/>
</dbReference>
<keyword evidence="3" id="KW-1185">Reference proteome</keyword>
<dbReference type="STRING" id="869213.GCA_000517085_02217"/>
<dbReference type="GO" id="GO:0005886">
    <property type="term" value="C:plasma membrane"/>
    <property type="evidence" value="ECO:0007669"/>
    <property type="project" value="TreeGrafter"/>
</dbReference>
<feature type="transmembrane region" description="Helical" evidence="1">
    <location>
        <begin position="357"/>
        <end position="377"/>
    </location>
</feature>
<gene>
    <name evidence="2" type="ORF">JCM21142_72612</name>
</gene>
<dbReference type="InterPro" id="IPR001036">
    <property type="entry name" value="Acrflvin-R"/>
</dbReference>
<dbReference type="Gene3D" id="3.30.70.1430">
    <property type="entry name" value="Multidrug efflux transporter AcrB pore domain"/>
    <property type="match status" value="1"/>
</dbReference>
<evidence type="ECO:0000256" key="1">
    <source>
        <dbReference type="SAM" id="Phobius"/>
    </source>
</evidence>
<keyword evidence="1" id="KW-1133">Transmembrane helix</keyword>
<sequence length="534" mass="59312">MKKIVELFVRFPFYANLIIMVLVIVGGISLASMKKSFFPERQSHILRVSVYYPGASPVEMEEGVTSRIEEAVRAIPGIYEINSVSSENSSSVTIEIEPNYDIDDALIEVKNAVDGISSLPTAAERPIVSKTRTTSPAARILVTGEVDLLTLKTYAQQVEEDFLASGFISQVSIQGFPDLEISVEAKEETLLRYGFTFNDLQNAIANNNKDVSGGQLRSKKEELLIRLRSRSADPNKIENIILRANPDGSVIRIRDIASVKLKFADVSVKALEKNNPVISLQVNKLITEDLDEIDTYIKDYVKDFNAKKLGVTLQLSRSFLDILKMRLDLLYTNGGQGLFLVLLILGIMLSIRLSLWVAWGIPASFLGMFIIVNLLGVTINMISLFGMILVIGILVDDGIVIGENIFQHFEKGKNPIQAAVDGTVEVIPAVVASVATTIVAFSPLIFITGRMEMMFEMALIVICSLLVSLFEAFLVLPAHLGNKHVLNRKVLNAKNKGLKKYTEGFFTWLRDYAYDRVIRLTVDWRYITIGIPVA</sequence>
<reference evidence="2 3" key="1">
    <citation type="journal article" date="2014" name="Genome Announc.">
        <title>Draft Genome Sequence of Cytophaga fermentans JCM 21142T, a Facultative Anaerobe Isolated from Marine Mud.</title>
        <authorList>
            <person name="Starns D."/>
            <person name="Oshima K."/>
            <person name="Suda W."/>
            <person name="Iino T."/>
            <person name="Yuki M."/>
            <person name="Inoue J."/>
            <person name="Kitamura K."/>
            <person name="Iida T."/>
            <person name="Darby A."/>
            <person name="Hattori M."/>
            <person name="Ohkuma M."/>
        </authorList>
    </citation>
    <scope>NUCLEOTIDE SEQUENCE [LARGE SCALE GENOMIC DNA]</scope>
    <source>
        <strain evidence="2 3">JCM 21142</strain>
    </source>
</reference>
<comment type="caution">
    <text evidence="2">The sequence shown here is derived from an EMBL/GenBank/DDBJ whole genome shotgun (WGS) entry which is preliminary data.</text>
</comment>
<dbReference type="AlphaFoldDB" id="W7Y8A6"/>
<keyword evidence="1" id="KW-0472">Membrane</keyword>
<dbReference type="Gene3D" id="3.30.70.1320">
    <property type="entry name" value="Multidrug efflux transporter AcrB pore domain like"/>
    <property type="match status" value="1"/>
</dbReference>
<dbReference type="Proteomes" id="UP000019402">
    <property type="component" value="Unassembled WGS sequence"/>
</dbReference>
<organism evidence="2 3">
    <name type="scientific">Saccharicrinis fermentans DSM 9555 = JCM 21142</name>
    <dbReference type="NCBI Taxonomy" id="869213"/>
    <lineage>
        <taxon>Bacteria</taxon>
        <taxon>Pseudomonadati</taxon>
        <taxon>Bacteroidota</taxon>
        <taxon>Bacteroidia</taxon>
        <taxon>Marinilabiliales</taxon>
        <taxon>Marinilabiliaceae</taxon>
        <taxon>Saccharicrinis</taxon>
    </lineage>
</organism>
<dbReference type="Gene3D" id="1.20.1640.10">
    <property type="entry name" value="Multidrug efflux transporter AcrB transmembrane domain"/>
    <property type="match status" value="2"/>
</dbReference>
<evidence type="ECO:0000313" key="3">
    <source>
        <dbReference type="Proteomes" id="UP000019402"/>
    </source>
</evidence>
<dbReference type="Gene3D" id="3.30.2090.10">
    <property type="entry name" value="Multidrug efflux transporter AcrB TolC docking domain, DN and DC subdomains"/>
    <property type="match status" value="1"/>
</dbReference>
<dbReference type="PRINTS" id="PR00702">
    <property type="entry name" value="ACRIFLAVINRP"/>
</dbReference>
<dbReference type="PANTHER" id="PTHR32063:SF33">
    <property type="entry name" value="RND SUPERFAMILY EFFLUX PUMP PERMEASE COMPONENT"/>
    <property type="match status" value="1"/>
</dbReference>
<feature type="transmembrane region" description="Helical" evidence="1">
    <location>
        <begin position="329"/>
        <end position="351"/>
    </location>
</feature>
<name>W7Y8A6_9BACT</name>
<dbReference type="eggNOG" id="COG0841">
    <property type="taxonomic scope" value="Bacteria"/>
</dbReference>
<proteinExistence type="predicted"/>
<feature type="transmembrane region" description="Helical" evidence="1">
    <location>
        <begin position="426"/>
        <end position="447"/>
    </location>
</feature>
<feature type="transmembrane region" description="Helical" evidence="1">
    <location>
        <begin position="12"/>
        <end position="33"/>
    </location>
</feature>
<dbReference type="EMBL" id="BAMD01000033">
    <property type="protein sequence ID" value="GAF03923.1"/>
    <property type="molecule type" value="Genomic_DNA"/>
</dbReference>
<dbReference type="RefSeq" id="WP_052522238.1">
    <property type="nucleotide sequence ID" value="NZ_BAMD01000033.1"/>
</dbReference>
<feature type="transmembrane region" description="Helical" evidence="1">
    <location>
        <begin position="384"/>
        <end position="406"/>
    </location>
</feature>
<dbReference type="PANTHER" id="PTHR32063">
    <property type="match status" value="1"/>
</dbReference>
<dbReference type="InterPro" id="IPR027463">
    <property type="entry name" value="AcrB_DN_DC_subdom"/>
</dbReference>
<dbReference type="SUPFAM" id="SSF82693">
    <property type="entry name" value="Multidrug efflux transporter AcrB pore domain, PN1, PN2, PC1 and PC2 subdomains"/>
    <property type="match status" value="1"/>
</dbReference>
<protein>
    <submittedName>
        <fullName evidence="2">Multidrug resistance protein MdtF</fullName>
    </submittedName>
</protein>
<dbReference type="SUPFAM" id="SSF82714">
    <property type="entry name" value="Multidrug efflux transporter AcrB TolC docking domain, DN and DC subdomains"/>
    <property type="match status" value="1"/>
</dbReference>
<dbReference type="Pfam" id="PF00873">
    <property type="entry name" value="ACR_tran"/>
    <property type="match status" value="1"/>
</dbReference>
<feature type="transmembrane region" description="Helical" evidence="1">
    <location>
        <begin position="459"/>
        <end position="480"/>
    </location>
</feature>